<keyword evidence="3" id="KW-1185">Reference proteome</keyword>
<accession>A0A9Q3CVB4</accession>
<feature type="compositionally biased region" description="Polar residues" evidence="1">
    <location>
        <begin position="1"/>
        <end position="10"/>
    </location>
</feature>
<dbReference type="Proteomes" id="UP000765509">
    <property type="component" value="Unassembled WGS sequence"/>
</dbReference>
<comment type="caution">
    <text evidence="2">The sequence shown here is derived from an EMBL/GenBank/DDBJ whole genome shotgun (WGS) entry which is preliminary data.</text>
</comment>
<reference evidence="2" key="1">
    <citation type="submission" date="2021-03" db="EMBL/GenBank/DDBJ databases">
        <title>Draft genome sequence of rust myrtle Austropuccinia psidii MF-1, a brazilian biotype.</title>
        <authorList>
            <person name="Quecine M.C."/>
            <person name="Pachon D.M.R."/>
            <person name="Bonatelli M.L."/>
            <person name="Correr F.H."/>
            <person name="Franceschini L.M."/>
            <person name="Leite T.F."/>
            <person name="Margarido G.R.A."/>
            <person name="Almeida C.A."/>
            <person name="Ferrarezi J.A."/>
            <person name="Labate C.A."/>
        </authorList>
    </citation>
    <scope>NUCLEOTIDE SEQUENCE</scope>
    <source>
        <strain evidence="2">MF-1</strain>
    </source>
</reference>
<organism evidence="2 3">
    <name type="scientific">Austropuccinia psidii MF-1</name>
    <dbReference type="NCBI Taxonomy" id="1389203"/>
    <lineage>
        <taxon>Eukaryota</taxon>
        <taxon>Fungi</taxon>
        <taxon>Dikarya</taxon>
        <taxon>Basidiomycota</taxon>
        <taxon>Pucciniomycotina</taxon>
        <taxon>Pucciniomycetes</taxon>
        <taxon>Pucciniales</taxon>
        <taxon>Sphaerophragmiaceae</taxon>
        <taxon>Austropuccinia</taxon>
    </lineage>
</organism>
<gene>
    <name evidence="2" type="ORF">O181_031671</name>
</gene>
<feature type="region of interest" description="Disordered" evidence="1">
    <location>
        <begin position="1"/>
        <end position="21"/>
    </location>
</feature>
<dbReference type="EMBL" id="AVOT02011344">
    <property type="protein sequence ID" value="MBW0491956.1"/>
    <property type="molecule type" value="Genomic_DNA"/>
</dbReference>
<evidence type="ECO:0000313" key="2">
    <source>
        <dbReference type="EMBL" id="MBW0491956.1"/>
    </source>
</evidence>
<evidence type="ECO:0000313" key="3">
    <source>
        <dbReference type="Proteomes" id="UP000765509"/>
    </source>
</evidence>
<sequence>MRRISNSPTNPIAEGSDELDDEVEVVPKSIGHQSSASRIFRIQVIPSTPRAFQPVISTILSSIPPPSISPSTTRPHLVSPQLQPVASSSIRREYQLRLPFTAAQVFQQRKGWPIQVTTEDPNMANNGQEAGARLFRRVYRNSREVITYANDSMIPGTASEEMAAKFEWYED</sequence>
<name>A0A9Q3CVB4_9BASI</name>
<evidence type="ECO:0000256" key="1">
    <source>
        <dbReference type="SAM" id="MobiDB-lite"/>
    </source>
</evidence>
<dbReference type="AlphaFoldDB" id="A0A9Q3CVB4"/>
<protein>
    <submittedName>
        <fullName evidence="2">Uncharacterized protein</fullName>
    </submittedName>
</protein>
<proteinExistence type="predicted"/>